<dbReference type="EMBL" id="CP097507">
    <property type="protein sequence ID" value="URE02432.1"/>
    <property type="molecule type" value="Genomic_DNA"/>
</dbReference>
<gene>
    <name evidence="1" type="ORF">MUK42_01176</name>
</gene>
<sequence>MLNQEFQHTILWTFCLPQHNSSPAVHVTSIVCRHGIAVFFVYQQLHSGICDPYEVEQIGVTTQKLHRTVTAELLPDVRSILIPFVVA</sequence>
<dbReference type="AlphaFoldDB" id="A0A9E7FX11"/>
<organism evidence="1 2">
    <name type="scientific">Musa troglodytarum</name>
    <name type="common">fe'i banana</name>
    <dbReference type="NCBI Taxonomy" id="320322"/>
    <lineage>
        <taxon>Eukaryota</taxon>
        <taxon>Viridiplantae</taxon>
        <taxon>Streptophyta</taxon>
        <taxon>Embryophyta</taxon>
        <taxon>Tracheophyta</taxon>
        <taxon>Spermatophyta</taxon>
        <taxon>Magnoliopsida</taxon>
        <taxon>Liliopsida</taxon>
        <taxon>Zingiberales</taxon>
        <taxon>Musaceae</taxon>
        <taxon>Musa</taxon>
    </lineage>
</organism>
<dbReference type="Proteomes" id="UP001055439">
    <property type="component" value="Chromosome 5"/>
</dbReference>
<evidence type="ECO:0000313" key="1">
    <source>
        <dbReference type="EMBL" id="URE02432.1"/>
    </source>
</evidence>
<protein>
    <submittedName>
        <fullName evidence="1">Uncharacterized protein</fullName>
    </submittedName>
</protein>
<accession>A0A9E7FX11</accession>
<keyword evidence="2" id="KW-1185">Reference proteome</keyword>
<evidence type="ECO:0000313" key="2">
    <source>
        <dbReference type="Proteomes" id="UP001055439"/>
    </source>
</evidence>
<name>A0A9E7FX11_9LILI</name>
<reference evidence="1" key="1">
    <citation type="submission" date="2022-05" db="EMBL/GenBank/DDBJ databases">
        <title>The Musa troglodytarum L. genome provides insights into the mechanism of non-climacteric behaviour and enrichment of carotenoids.</title>
        <authorList>
            <person name="Wang J."/>
        </authorList>
    </citation>
    <scope>NUCLEOTIDE SEQUENCE</scope>
    <source>
        <tissue evidence="1">Leaf</tissue>
    </source>
</reference>
<proteinExistence type="predicted"/>